<keyword evidence="3" id="KW-1003">Cell membrane</keyword>
<comment type="similarity">
    <text evidence="7">Belongs to the binding-protein-dependent transport system permease family.</text>
</comment>
<feature type="transmembrane region" description="Helical" evidence="7">
    <location>
        <begin position="131"/>
        <end position="151"/>
    </location>
</feature>
<evidence type="ECO:0000256" key="7">
    <source>
        <dbReference type="RuleBase" id="RU363032"/>
    </source>
</evidence>
<keyword evidence="2 7" id="KW-0813">Transport</keyword>
<dbReference type="AlphaFoldDB" id="A0A2A9EG01"/>
<evidence type="ECO:0000256" key="2">
    <source>
        <dbReference type="ARBA" id="ARBA00022448"/>
    </source>
</evidence>
<protein>
    <submittedName>
        <fullName evidence="9">NitT/TauT family transport system permease protein</fullName>
    </submittedName>
</protein>
<reference evidence="9 10" key="1">
    <citation type="submission" date="2017-10" db="EMBL/GenBank/DDBJ databases">
        <title>Sequencing the genomes of 1000 actinobacteria strains.</title>
        <authorList>
            <person name="Klenk H.-P."/>
        </authorList>
    </citation>
    <scope>NUCLEOTIDE SEQUENCE [LARGE SCALE GENOMIC DNA]</scope>
    <source>
        <strain evidence="9 10">DSM 21574</strain>
    </source>
</reference>
<dbReference type="OrthoDB" id="3173654at2"/>
<dbReference type="Proteomes" id="UP000221394">
    <property type="component" value="Unassembled WGS sequence"/>
</dbReference>
<dbReference type="CDD" id="cd06261">
    <property type="entry name" value="TM_PBP2"/>
    <property type="match status" value="1"/>
</dbReference>
<keyword evidence="10" id="KW-1185">Reference proteome</keyword>
<accession>A0A2A9EG01</accession>
<dbReference type="PROSITE" id="PS50928">
    <property type="entry name" value="ABC_TM1"/>
    <property type="match status" value="1"/>
</dbReference>
<evidence type="ECO:0000256" key="1">
    <source>
        <dbReference type="ARBA" id="ARBA00004651"/>
    </source>
</evidence>
<evidence type="ECO:0000256" key="5">
    <source>
        <dbReference type="ARBA" id="ARBA00022989"/>
    </source>
</evidence>
<dbReference type="GO" id="GO:0055085">
    <property type="term" value="P:transmembrane transport"/>
    <property type="evidence" value="ECO:0007669"/>
    <property type="project" value="InterPro"/>
</dbReference>
<comment type="caution">
    <text evidence="9">The sequence shown here is derived from an EMBL/GenBank/DDBJ whole genome shotgun (WGS) entry which is preliminary data.</text>
</comment>
<dbReference type="PANTHER" id="PTHR30151">
    <property type="entry name" value="ALKANE SULFONATE ABC TRANSPORTER-RELATED, MEMBRANE SUBUNIT"/>
    <property type="match status" value="1"/>
</dbReference>
<keyword evidence="4 7" id="KW-0812">Transmembrane</keyword>
<evidence type="ECO:0000313" key="9">
    <source>
        <dbReference type="EMBL" id="PFG37150.1"/>
    </source>
</evidence>
<evidence type="ECO:0000259" key="8">
    <source>
        <dbReference type="PROSITE" id="PS50928"/>
    </source>
</evidence>
<feature type="domain" description="ABC transmembrane type-1" evidence="8">
    <location>
        <begin position="90"/>
        <end position="270"/>
    </location>
</feature>
<evidence type="ECO:0000256" key="6">
    <source>
        <dbReference type="ARBA" id="ARBA00023136"/>
    </source>
</evidence>
<dbReference type="PANTHER" id="PTHR30151:SF0">
    <property type="entry name" value="ABC TRANSPORTER PERMEASE PROTEIN MJ0413-RELATED"/>
    <property type="match status" value="1"/>
</dbReference>
<proteinExistence type="inferred from homology"/>
<dbReference type="SUPFAM" id="SSF161098">
    <property type="entry name" value="MetI-like"/>
    <property type="match status" value="1"/>
</dbReference>
<sequence>MTDTVAFADPPTLGRRQVLTAEAVREPLRRRVATGAVRTARSSVAILAFLALWEVAPRVGLVDAVFLPPLSTVLVALGDLAADGALATHVSASLGRAAVGFGIAVAVSIPVGIAIGWYRPVAELLTPILELFRNTAALALLPVFILILGIGETSKIALVTYACSFPILLTTISGVRTVDPLLVKSARSLGLTPVRLFWHVVLPAAVPAIFTGVRMAGSASILVLIAAEMIGAKAGLGFLITYTQYNFQIPEMYAGIIVIALTGLAINGVLLAIERRFSRWRTA</sequence>
<evidence type="ECO:0000256" key="3">
    <source>
        <dbReference type="ARBA" id="ARBA00022475"/>
    </source>
</evidence>
<keyword evidence="5 7" id="KW-1133">Transmembrane helix</keyword>
<evidence type="ECO:0000256" key="4">
    <source>
        <dbReference type="ARBA" id="ARBA00022692"/>
    </source>
</evidence>
<feature type="transmembrane region" description="Helical" evidence="7">
    <location>
        <begin position="158"/>
        <end position="176"/>
    </location>
</feature>
<feature type="transmembrane region" description="Helical" evidence="7">
    <location>
        <begin position="98"/>
        <end position="119"/>
    </location>
</feature>
<evidence type="ECO:0000313" key="10">
    <source>
        <dbReference type="Proteomes" id="UP000221394"/>
    </source>
</evidence>
<comment type="subcellular location">
    <subcellularLocation>
        <location evidence="1 7">Cell membrane</location>
        <topology evidence="1 7">Multi-pass membrane protein</topology>
    </subcellularLocation>
</comment>
<dbReference type="RefSeq" id="WP_098458238.1">
    <property type="nucleotide sequence ID" value="NZ_PDJH01000001.1"/>
</dbReference>
<organism evidence="9 10">
    <name type="scientific">Flavimobilis soli</name>
    <dbReference type="NCBI Taxonomy" id="442709"/>
    <lineage>
        <taxon>Bacteria</taxon>
        <taxon>Bacillati</taxon>
        <taxon>Actinomycetota</taxon>
        <taxon>Actinomycetes</taxon>
        <taxon>Micrococcales</taxon>
        <taxon>Jonesiaceae</taxon>
        <taxon>Flavimobilis</taxon>
    </lineage>
</organism>
<name>A0A2A9EG01_9MICO</name>
<dbReference type="GO" id="GO:0005886">
    <property type="term" value="C:plasma membrane"/>
    <property type="evidence" value="ECO:0007669"/>
    <property type="project" value="UniProtKB-SubCell"/>
</dbReference>
<dbReference type="Gene3D" id="1.10.3720.10">
    <property type="entry name" value="MetI-like"/>
    <property type="match status" value="1"/>
</dbReference>
<dbReference type="EMBL" id="PDJH01000001">
    <property type="protein sequence ID" value="PFG37150.1"/>
    <property type="molecule type" value="Genomic_DNA"/>
</dbReference>
<feature type="transmembrane region" description="Helical" evidence="7">
    <location>
        <begin position="252"/>
        <end position="273"/>
    </location>
</feature>
<keyword evidence="6 7" id="KW-0472">Membrane</keyword>
<feature type="transmembrane region" description="Helical" evidence="7">
    <location>
        <begin position="196"/>
        <end position="213"/>
    </location>
</feature>
<dbReference type="InterPro" id="IPR035906">
    <property type="entry name" value="MetI-like_sf"/>
</dbReference>
<dbReference type="Pfam" id="PF00528">
    <property type="entry name" value="BPD_transp_1"/>
    <property type="match status" value="1"/>
</dbReference>
<feature type="transmembrane region" description="Helical" evidence="7">
    <location>
        <begin position="220"/>
        <end position="240"/>
    </location>
</feature>
<gene>
    <name evidence="9" type="ORF">ATL41_1898</name>
</gene>
<dbReference type="InterPro" id="IPR000515">
    <property type="entry name" value="MetI-like"/>
</dbReference>